<reference evidence="3" key="3">
    <citation type="submission" date="2025-08" db="UniProtKB">
        <authorList>
            <consortium name="RefSeq"/>
        </authorList>
    </citation>
    <scope>IDENTIFICATION</scope>
    <source>
        <strain evidence="3">NI907</strain>
    </source>
</reference>
<sequence>MDVHRFALLPAEISSLVWQFFMDSAAPNPRVLNFSIHIDKTDHHQRWKAIPGPFLDDRTRPATTALTVCKDTRYLALRSLPDTLAVKRGRRRGVVRFNKDRDIVAISTLRILDLVKNFQFDGFGVPLHDAYKHCIIPGLSDNIRNLAFKGMVTDDYLGIITQVERYPFMISLWHLLAMFRDVQNVFELVPRDHYAPHEVAWCAASEGLFVQEVDVHPYSRSKRLESVTTIWHDIETLHRAAGRTAYLQPKLLGQLARRYAELIPIINKGFPYWFDSVKAWPMIQFYCKTGHRALAEVRTTPADQLPMGLECCWGEMESCNTEADEDEWIHYGSEDEADFAPGDDASVCNHGLSVNMEFSLDSKQNWFRSGSQT</sequence>
<evidence type="ECO:0000313" key="3">
    <source>
        <dbReference type="RefSeq" id="XP_030986663.1"/>
    </source>
</evidence>
<evidence type="ECO:0000259" key="1">
    <source>
        <dbReference type="Pfam" id="PF20150"/>
    </source>
</evidence>
<name>A0A6P8BH83_PYRGI</name>
<reference evidence="3" key="1">
    <citation type="journal article" date="2019" name="Mol. Biol. Evol.">
        <title>Blast fungal genomes show frequent chromosomal changes, gene gains and losses, and effector gene turnover.</title>
        <authorList>
            <person name="Gomez Luciano L.B."/>
            <person name="Jason Tsai I."/>
            <person name="Chuma I."/>
            <person name="Tosa Y."/>
            <person name="Chen Y.H."/>
            <person name="Li J.Y."/>
            <person name="Li M.Y."/>
            <person name="Jade Lu M.Y."/>
            <person name="Nakayashiki H."/>
            <person name="Li W.H."/>
        </authorList>
    </citation>
    <scope>NUCLEOTIDE SEQUENCE</scope>
    <source>
        <strain evidence="3">NI907</strain>
    </source>
</reference>
<protein>
    <recommendedName>
        <fullName evidence="1">2EXR domain-containing protein</fullName>
    </recommendedName>
</protein>
<reference evidence="3" key="2">
    <citation type="submission" date="2019-10" db="EMBL/GenBank/DDBJ databases">
        <authorList>
            <consortium name="NCBI Genome Project"/>
        </authorList>
    </citation>
    <scope>NUCLEOTIDE SEQUENCE</scope>
    <source>
        <strain evidence="3">NI907</strain>
    </source>
</reference>
<dbReference type="Proteomes" id="UP000515153">
    <property type="component" value="Unplaced"/>
</dbReference>
<dbReference type="KEGG" id="pgri:PgNI_00565"/>
<dbReference type="GeneID" id="41955557"/>
<dbReference type="Pfam" id="PF20150">
    <property type="entry name" value="2EXR"/>
    <property type="match status" value="1"/>
</dbReference>
<dbReference type="InterPro" id="IPR045518">
    <property type="entry name" value="2EXR"/>
</dbReference>
<feature type="domain" description="2EXR" evidence="1">
    <location>
        <begin position="4"/>
        <end position="104"/>
    </location>
</feature>
<accession>A0A6P8BH83</accession>
<gene>
    <name evidence="3" type="ORF">PgNI_00565</name>
</gene>
<dbReference type="AlphaFoldDB" id="A0A6P8BH83"/>
<organism evidence="2 3">
    <name type="scientific">Pyricularia grisea</name>
    <name type="common">Crabgrass-specific blast fungus</name>
    <name type="synonym">Magnaporthe grisea</name>
    <dbReference type="NCBI Taxonomy" id="148305"/>
    <lineage>
        <taxon>Eukaryota</taxon>
        <taxon>Fungi</taxon>
        <taxon>Dikarya</taxon>
        <taxon>Ascomycota</taxon>
        <taxon>Pezizomycotina</taxon>
        <taxon>Sordariomycetes</taxon>
        <taxon>Sordariomycetidae</taxon>
        <taxon>Magnaporthales</taxon>
        <taxon>Pyriculariaceae</taxon>
        <taxon>Pyricularia</taxon>
    </lineage>
</organism>
<dbReference type="RefSeq" id="XP_030986663.1">
    <property type="nucleotide sequence ID" value="XM_031120643.1"/>
</dbReference>
<evidence type="ECO:0000313" key="2">
    <source>
        <dbReference type="Proteomes" id="UP000515153"/>
    </source>
</evidence>
<keyword evidence="2" id="KW-1185">Reference proteome</keyword>
<proteinExistence type="predicted"/>